<dbReference type="OrthoDB" id="1908882at2759"/>
<comment type="function">
    <text evidence="2">Repressor of jasmonate responses.</text>
</comment>
<evidence type="ECO:0000313" key="5">
    <source>
        <dbReference type="EMBL" id="KAF9612836.1"/>
    </source>
</evidence>
<protein>
    <recommendedName>
        <fullName evidence="2">Protein TIFY</fullName>
    </recommendedName>
    <alternativeName>
        <fullName evidence="2">Jasmonate ZIM domain-containing protein</fullName>
    </alternativeName>
</protein>
<dbReference type="PANTHER" id="PTHR33077">
    <property type="entry name" value="PROTEIN TIFY 4A-RELATED-RELATED"/>
    <property type="match status" value="1"/>
</dbReference>
<feature type="compositionally biased region" description="Polar residues" evidence="3">
    <location>
        <begin position="397"/>
        <end position="430"/>
    </location>
</feature>
<dbReference type="Pfam" id="PF06200">
    <property type="entry name" value="tify"/>
    <property type="match status" value="1"/>
</dbReference>
<evidence type="ECO:0000259" key="4">
    <source>
        <dbReference type="PROSITE" id="PS51320"/>
    </source>
</evidence>
<dbReference type="EMBL" id="JADFTS010000003">
    <property type="protein sequence ID" value="KAF9612836.1"/>
    <property type="molecule type" value="Genomic_DNA"/>
</dbReference>
<organism evidence="5 6">
    <name type="scientific">Coptis chinensis</name>
    <dbReference type="NCBI Taxonomy" id="261450"/>
    <lineage>
        <taxon>Eukaryota</taxon>
        <taxon>Viridiplantae</taxon>
        <taxon>Streptophyta</taxon>
        <taxon>Embryophyta</taxon>
        <taxon>Tracheophyta</taxon>
        <taxon>Spermatophyta</taxon>
        <taxon>Magnoliopsida</taxon>
        <taxon>Ranunculales</taxon>
        <taxon>Ranunculaceae</taxon>
        <taxon>Coptidoideae</taxon>
        <taxon>Coptis</taxon>
    </lineage>
</organism>
<dbReference type="InterPro" id="IPR040390">
    <property type="entry name" value="TIFY/JAZ"/>
</dbReference>
<proteinExistence type="inferred from homology"/>
<dbReference type="PANTHER" id="PTHR33077:SF8">
    <property type="entry name" value="PROTEIN TIFY 8"/>
    <property type="match status" value="1"/>
</dbReference>
<comment type="caution">
    <text evidence="5">The sequence shown here is derived from an EMBL/GenBank/DDBJ whole genome shotgun (WGS) entry which is preliminary data.</text>
</comment>
<keyword evidence="2" id="KW-1184">Jasmonic acid signaling pathway</keyword>
<reference evidence="5 6" key="1">
    <citation type="submission" date="2020-10" db="EMBL/GenBank/DDBJ databases">
        <title>The Coptis chinensis genome and diversification of protoberbering-type alkaloids.</title>
        <authorList>
            <person name="Wang B."/>
            <person name="Shu S."/>
            <person name="Song C."/>
            <person name="Liu Y."/>
        </authorList>
    </citation>
    <scope>NUCLEOTIDE SEQUENCE [LARGE SCALE GENOMIC DNA]</scope>
    <source>
        <strain evidence="5">HL-2020</strain>
        <tissue evidence="5">Leaf</tissue>
    </source>
</reference>
<evidence type="ECO:0000256" key="2">
    <source>
        <dbReference type="RuleBase" id="RU369065"/>
    </source>
</evidence>
<dbReference type="Proteomes" id="UP000631114">
    <property type="component" value="Unassembled WGS sequence"/>
</dbReference>
<dbReference type="GO" id="GO:0009611">
    <property type="term" value="P:response to wounding"/>
    <property type="evidence" value="ECO:0007669"/>
    <property type="project" value="UniProtKB-UniRule"/>
</dbReference>
<dbReference type="InterPro" id="IPR010399">
    <property type="entry name" value="Tify_dom"/>
</dbReference>
<feature type="compositionally biased region" description="Polar residues" evidence="3">
    <location>
        <begin position="93"/>
        <end position="104"/>
    </location>
</feature>
<dbReference type="AlphaFoldDB" id="A0A835M6T9"/>
<sequence length="452" mass="48541">MAVPLMMMAHQSNNNDKCKDSSGKLILHDFLGSTCASDTPVLVVPPVHREIRLAEASASSGGLHGTVSATSDLGSERQMGNHFEGVPVYGPNSDFSGPETSNRFSGKKRSNSDAVFMGFPRDGTPQIGPESVENFHLMKMLRSSSGGDRPRRADELSFGMQPPKPTSSSHLILKHTVGSRPDSATSKWERSLMNVGSSTQNTSCLGQFGTYVDNVKAGPSVISPPAADEGSRTGVKGSGMLSAINATSGVEPKTPGVLLSSHRLKSWTQNADPELSNSPRREGLNSASCQMTIFYAGQAHVFDEVHPNKPTYPKEEFGIKSQSVVLDVVDRVGHRVELFADVIMALAGSNGGSWSTTYSPKSSVGHLLNETGISNRENRPGFSDLAYYPELRRNLSVPGSSTRGFNQGSRLSTTVGDPVNSFSGAHQGSMNLRRIRSFNQQAEQKNEGKREV</sequence>
<comment type="domain">
    <text evidence="2">The jas domain is required for interaction with COI1.</text>
</comment>
<evidence type="ECO:0000256" key="1">
    <source>
        <dbReference type="ARBA" id="ARBA00008614"/>
    </source>
</evidence>
<accession>A0A835M6T9</accession>
<feature type="region of interest" description="Disordered" evidence="3">
    <location>
        <begin position="143"/>
        <end position="186"/>
    </location>
</feature>
<feature type="region of interest" description="Disordered" evidence="3">
    <location>
        <begin position="88"/>
        <end position="112"/>
    </location>
</feature>
<keyword evidence="6" id="KW-1185">Reference proteome</keyword>
<feature type="region of interest" description="Disordered" evidence="3">
    <location>
        <begin position="397"/>
        <end position="432"/>
    </location>
</feature>
<name>A0A835M6T9_9MAGN</name>
<dbReference type="GO" id="GO:0005634">
    <property type="term" value="C:nucleus"/>
    <property type="evidence" value="ECO:0007669"/>
    <property type="project" value="UniProtKB-SubCell"/>
</dbReference>
<feature type="domain" description="Tify" evidence="4">
    <location>
        <begin position="284"/>
        <end position="319"/>
    </location>
</feature>
<comment type="similarity">
    <text evidence="1 2">Belongs to the TIFY/JAZ family.</text>
</comment>
<dbReference type="GO" id="GO:2000022">
    <property type="term" value="P:regulation of jasmonic acid mediated signaling pathway"/>
    <property type="evidence" value="ECO:0007669"/>
    <property type="project" value="UniProtKB-UniRule"/>
</dbReference>
<gene>
    <name evidence="5" type="ORF">IFM89_004246</name>
</gene>
<comment type="subcellular location">
    <subcellularLocation>
        <location evidence="2">Nucleus</location>
    </subcellularLocation>
</comment>
<dbReference type="PROSITE" id="PS51320">
    <property type="entry name" value="TIFY"/>
    <property type="match status" value="1"/>
</dbReference>
<dbReference type="GO" id="GO:0031347">
    <property type="term" value="P:regulation of defense response"/>
    <property type="evidence" value="ECO:0007669"/>
    <property type="project" value="UniProtKB-UniRule"/>
</dbReference>
<evidence type="ECO:0000256" key="3">
    <source>
        <dbReference type="SAM" id="MobiDB-lite"/>
    </source>
</evidence>
<evidence type="ECO:0000313" key="6">
    <source>
        <dbReference type="Proteomes" id="UP000631114"/>
    </source>
</evidence>
<keyword evidence="2" id="KW-0539">Nucleus</keyword>